<feature type="region of interest" description="Disordered" evidence="1">
    <location>
        <begin position="1"/>
        <end position="31"/>
    </location>
</feature>
<gene>
    <name evidence="2" type="ORF">EWM64_g8643</name>
</gene>
<name>A0A4Y9ZPD0_9AGAM</name>
<organism evidence="2 3">
    <name type="scientific">Hericium alpestre</name>
    <dbReference type="NCBI Taxonomy" id="135208"/>
    <lineage>
        <taxon>Eukaryota</taxon>
        <taxon>Fungi</taxon>
        <taxon>Dikarya</taxon>
        <taxon>Basidiomycota</taxon>
        <taxon>Agaricomycotina</taxon>
        <taxon>Agaricomycetes</taxon>
        <taxon>Russulales</taxon>
        <taxon>Hericiaceae</taxon>
        <taxon>Hericium</taxon>
    </lineage>
</organism>
<comment type="caution">
    <text evidence="2">The sequence shown here is derived from an EMBL/GenBank/DDBJ whole genome shotgun (WGS) entry which is preliminary data.</text>
</comment>
<evidence type="ECO:0000256" key="1">
    <source>
        <dbReference type="SAM" id="MobiDB-lite"/>
    </source>
</evidence>
<feature type="non-terminal residue" evidence="2">
    <location>
        <position position="65"/>
    </location>
</feature>
<dbReference type="AlphaFoldDB" id="A0A4Y9ZPD0"/>
<proteinExistence type="predicted"/>
<protein>
    <submittedName>
        <fullName evidence="2">Uncharacterized protein</fullName>
    </submittedName>
</protein>
<sequence length="65" mass="7193">MGDAQIKINVLEDEDEDDAEEAASVRAAQDSKRKQLKIPVQVIMKPVTSPHLSRDKVSTNMAMRG</sequence>
<reference evidence="2 3" key="1">
    <citation type="submission" date="2019-02" db="EMBL/GenBank/DDBJ databases">
        <title>Genome sequencing of the rare red list fungi Hericium alpestre (H. flagellum).</title>
        <authorList>
            <person name="Buettner E."/>
            <person name="Kellner H."/>
        </authorList>
    </citation>
    <scope>NUCLEOTIDE SEQUENCE [LARGE SCALE GENOMIC DNA]</scope>
    <source>
        <strain evidence="2 3">DSM 108284</strain>
    </source>
</reference>
<accession>A0A4Y9ZPD0</accession>
<dbReference type="Proteomes" id="UP000298061">
    <property type="component" value="Unassembled WGS sequence"/>
</dbReference>
<evidence type="ECO:0000313" key="3">
    <source>
        <dbReference type="Proteomes" id="UP000298061"/>
    </source>
</evidence>
<keyword evidence="3" id="KW-1185">Reference proteome</keyword>
<feature type="compositionally biased region" description="Acidic residues" evidence="1">
    <location>
        <begin position="11"/>
        <end position="21"/>
    </location>
</feature>
<dbReference type="EMBL" id="SFCI01001605">
    <property type="protein sequence ID" value="TFY75368.1"/>
    <property type="molecule type" value="Genomic_DNA"/>
</dbReference>
<evidence type="ECO:0000313" key="2">
    <source>
        <dbReference type="EMBL" id="TFY75368.1"/>
    </source>
</evidence>